<evidence type="ECO:0000313" key="2">
    <source>
        <dbReference type="Proteomes" id="UP000285201"/>
    </source>
</evidence>
<organism evidence="1 2">
    <name type="scientific">Lachnospira eligens</name>
    <dbReference type="NCBI Taxonomy" id="39485"/>
    <lineage>
        <taxon>Bacteria</taxon>
        <taxon>Bacillati</taxon>
        <taxon>Bacillota</taxon>
        <taxon>Clostridia</taxon>
        <taxon>Lachnospirales</taxon>
        <taxon>Lachnospiraceae</taxon>
        <taxon>Lachnospira</taxon>
    </lineage>
</organism>
<proteinExistence type="predicted"/>
<reference evidence="1 2" key="1">
    <citation type="submission" date="2018-08" db="EMBL/GenBank/DDBJ databases">
        <title>A genome reference for cultivated species of the human gut microbiota.</title>
        <authorList>
            <person name="Zou Y."/>
            <person name="Xue W."/>
            <person name="Luo G."/>
        </authorList>
    </citation>
    <scope>NUCLEOTIDE SEQUENCE [LARGE SCALE GENOMIC DNA]</scope>
    <source>
        <strain evidence="1 2">AF36-7BH</strain>
    </source>
</reference>
<protein>
    <submittedName>
        <fullName evidence="1">Uncharacterized protein</fullName>
    </submittedName>
</protein>
<dbReference type="Proteomes" id="UP000285201">
    <property type="component" value="Unassembled WGS sequence"/>
</dbReference>
<accession>A0A415MEF4</accession>
<dbReference type="InterPro" id="IPR015926">
    <property type="entry name" value="Cytolysin/lectin"/>
</dbReference>
<comment type="caution">
    <text evidence="1">The sequence shown here is derived from an EMBL/GenBank/DDBJ whole genome shotgun (WGS) entry which is preliminary data.</text>
</comment>
<dbReference type="RefSeq" id="WP_118369962.1">
    <property type="nucleotide sequence ID" value="NZ_QROY01000002.1"/>
</dbReference>
<dbReference type="AlphaFoldDB" id="A0A415MEF4"/>
<sequence length="75" mass="8918">MYTFKIKNKDGKVQEYNHINKVYYGHKGVLEYNLENEEIFNHHYSVGYDLHLYSDTNAFTISKSEISIIEVIKEN</sequence>
<evidence type="ECO:0000313" key="1">
    <source>
        <dbReference type="EMBL" id="RHL71213.1"/>
    </source>
</evidence>
<name>A0A415MEF4_9FIRM</name>
<dbReference type="EMBL" id="QROY01000002">
    <property type="protein sequence ID" value="RHL71213.1"/>
    <property type="molecule type" value="Genomic_DNA"/>
</dbReference>
<dbReference type="SUPFAM" id="SSF63724">
    <property type="entry name" value="Cytolysin/lectin"/>
    <property type="match status" value="1"/>
</dbReference>
<gene>
    <name evidence="1" type="ORF">DW007_03455</name>
</gene>